<organism evidence="2 3">
    <name type="scientific">Aldrovandia affinis</name>
    <dbReference type="NCBI Taxonomy" id="143900"/>
    <lineage>
        <taxon>Eukaryota</taxon>
        <taxon>Metazoa</taxon>
        <taxon>Chordata</taxon>
        <taxon>Craniata</taxon>
        <taxon>Vertebrata</taxon>
        <taxon>Euteleostomi</taxon>
        <taxon>Actinopterygii</taxon>
        <taxon>Neopterygii</taxon>
        <taxon>Teleostei</taxon>
        <taxon>Notacanthiformes</taxon>
        <taxon>Halosauridae</taxon>
        <taxon>Aldrovandia</taxon>
    </lineage>
</organism>
<dbReference type="Proteomes" id="UP001221898">
    <property type="component" value="Unassembled WGS sequence"/>
</dbReference>
<comment type="caution">
    <text evidence="2">The sequence shown here is derived from an EMBL/GenBank/DDBJ whole genome shotgun (WGS) entry which is preliminary data.</text>
</comment>
<keyword evidence="3" id="KW-1185">Reference proteome</keyword>
<reference evidence="2" key="1">
    <citation type="journal article" date="2023" name="Science">
        <title>Genome structures resolve the early diversification of teleost fishes.</title>
        <authorList>
            <person name="Parey E."/>
            <person name="Louis A."/>
            <person name="Montfort J."/>
            <person name="Bouchez O."/>
            <person name="Roques C."/>
            <person name="Iampietro C."/>
            <person name="Lluch J."/>
            <person name="Castinel A."/>
            <person name="Donnadieu C."/>
            <person name="Desvignes T."/>
            <person name="Floi Bucao C."/>
            <person name="Jouanno E."/>
            <person name="Wen M."/>
            <person name="Mejri S."/>
            <person name="Dirks R."/>
            <person name="Jansen H."/>
            <person name="Henkel C."/>
            <person name="Chen W.J."/>
            <person name="Zahm M."/>
            <person name="Cabau C."/>
            <person name="Klopp C."/>
            <person name="Thompson A.W."/>
            <person name="Robinson-Rechavi M."/>
            <person name="Braasch I."/>
            <person name="Lecointre G."/>
            <person name="Bobe J."/>
            <person name="Postlethwait J.H."/>
            <person name="Berthelot C."/>
            <person name="Roest Crollius H."/>
            <person name="Guiguen Y."/>
        </authorList>
    </citation>
    <scope>NUCLEOTIDE SEQUENCE</scope>
    <source>
        <strain evidence="2">NC1722</strain>
    </source>
</reference>
<feature type="region of interest" description="Disordered" evidence="1">
    <location>
        <begin position="56"/>
        <end position="131"/>
    </location>
</feature>
<dbReference type="EMBL" id="JAINUG010000298">
    <property type="protein sequence ID" value="KAJ8383258.1"/>
    <property type="molecule type" value="Genomic_DNA"/>
</dbReference>
<protein>
    <submittedName>
        <fullName evidence="2">Uncharacterized protein</fullName>
    </submittedName>
</protein>
<accession>A0AAD7RFB7</accession>
<evidence type="ECO:0000313" key="2">
    <source>
        <dbReference type="EMBL" id="KAJ8383258.1"/>
    </source>
</evidence>
<dbReference type="AlphaFoldDB" id="A0AAD7RFB7"/>
<evidence type="ECO:0000256" key="1">
    <source>
        <dbReference type="SAM" id="MobiDB-lite"/>
    </source>
</evidence>
<gene>
    <name evidence="2" type="ORF">AAFF_G00222710</name>
</gene>
<proteinExistence type="predicted"/>
<sequence>MILFCSDVPVTPRTQAAGKPIKATCAPVCARRRLSPPPRTHARGISGISHAACRVSSNKLSGRPGYRFTPRARASPDRPGGDESERARERERETRGVTSPFSLAAAPTGDHPGFQSASSRPTGVKVSIWSG</sequence>
<name>A0AAD7RFB7_9TELE</name>
<evidence type="ECO:0000313" key="3">
    <source>
        <dbReference type="Proteomes" id="UP001221898"/>
    </source>
</evidence>
<feature type="compositionally biased region" description="Basic and acidic residues" evidence="1">
    <location>
        <begin position="74"/>
        <end position="95"/>
    </location>
</feature>